<dbReference type="Gene3D" id="2.60.40.1080">
    <property type="match status" value="2"/>
</dbReference>
<dbReference type="OrthoDB" id="1108781at2"/>
<reference evidence="3 4" key="1">
    <citation type="submission" date="2018-01" db="EMBL/GenBank/DDBJ databases">
        <title>A novel member of the phylum Bacteroidetes isolated from glacier ice.</title>
        <authorList>
            <person name="Liu Q."/>
            <person name="Xin Y.-H."/>
        </authorList>
    </citation>
    <scope>NUCLEOTIDE SEQUENCE [LARGE SCALE GENOMIC DNA]</scope>
    <source>
        <strain evidence="3 4">RB1R16</strain>
    </source>
</reference>
<evidence type="ECO:0000259" key="2">
    <source>
        <dbReference type="Pfam" id="PF19406"/>
    </source>
</evidence>
<dbReference type="Pfam" id="PF18962">
    <property type="entry name" value="Por_Secre_tail"/>
    <property type="match status" value="1"/>
</dbReference>
<dbReference type="InterPro" id="IPR045828">
    <property type="entry name" value="PKD_Bacteroidetes"/>
</dbReference>
<keyword evidence="4" id="KW-1185">Reference proteome</keyword>
<feature type="domain" description="Secretion system C-terminal sorting" evidence="1">
    <location>
        <begin position="2803"/>
        <end position="2874"/>
    </location>
</feature>
<dbReference type="RefSeq" id="WP_105039240.1">
    <property type="nucleotide sequence ID" value="NZ_PPSL01000003.1"/>
</dbReference>
<dbReference type="Gene3D" id="2.60.40.10">
    <property type="entry name" value="Immunoglobulins"/>
    <property type="match status" value="1"/>
</dbReference>
<feature type="domain" description="PKD-like" evidence="2">
    <location>
        <begin position="2452"/>
        <end position="2529"/>
    </location>
</feature>
<proteinExistence type="predicted"/>
<evidence type="ECO:0000259" key="1">
    <source>
        <dbReference type="Pfam" id="PF18962"/>
    </source>
</evidence>
<dbReference type="InterPro" id="IPR013783">
    <property type="entry name" value="Ig-like_fold"/>
</dbReference>
<comment type="caution">
    <text evidence="3">The sequence shown here is derived from an EMBL/GenBank/DDBJ whole genome shotgun (WGS) entry which is preliminary data.</text>
</comment>
<evidence type="ECO:0000313" key="3">
    <source>
        <dbReference type="EMBL" id="PQJ10512.1"/>
    </source>
</evidence>
<dbReference type="SUPFAM" id="SSF49373">
    <property type="entry name" value="Invasin/intimin cell-adhesion fragments"/>
    <property type="match status" value="1"/>
</dbReference>
<evidence type="ECO:0000313" key="4">
    <source>
        <dbReference type="Proteomes" id="UP000239872"/>
    </source>
</evidence>
<protein>
    <submittedName>
        <fullName evidence="3">Uncharacterized protein</fullName>
    </submittedName>
</protein>
<organism evidence="3 4">
    <name type="scientific">Flavipsychrobacter stenotrophus</name>
    <dbReference type="NCBI Taxonomy" id="2077091"/>
    <lineage>
        <taxon>Bacteria</taxon>
        <taxon>Pseudomonadati</taxon>
        <taxon>Bacteroidota</taxon>
        <taxon>Chitinophagia</taxon>
        <taxon>Chitinophagales</taxon>
        <taxon>Chitinophagaceae</taxon>
        <taxon>Flavipsychrobacter</taxon>
    </lineage>
</organism>
<dbReference type="InterPro" id="IPR008964">
    <property type="entry name" value="Invasin/intimin_cell_adhesion"/>
</dbReference>
<dbReference type="EMBL" id="PPSL01000003">
    <property type="protein sequence ID" value="PQJ10512.1"/>
    <property type="molecule type" value="Genomic_DNA"/>
</dbReference>
<dbReference type="InterPro" id="IPR026444">
    <property type="entry name" value="Secre_tail"/>
</dbReference>
<dbReference type="NCBIfam" id="TIGR04183">
    <property type="entry name" value="Por_Secre_tail"/>
    <property type="match status" value="1"/>
</dbReference>
<dbReference type="Pfam" id="PF19406">
    <property type="entry name" value="PKD_5"/>
    <property type="match status" value="1"/>
</dbReference>
<sequence length="2876" mass="290710">MANSGASNIDTFTTTNNTTLPVTATITVTPFANGCLGNPLNFNFTVNPLPTVSLITNQTICYNTSTAVIAFTGSVVGTTYNWANSNSSIGLASTGTGNIASFTGINSSSVTVTSTITVIPTINGCNGASRSFAIAVTPTPSIDPIVDQAICKNTATAPVNFTGSVPGASYTWTNSNAGIGLSSSGTGNILPFTSLNSGSVAATATITVTPALGSCSGMPGIFTLTVNPAPTISAVTNQVLCNTLLSTPITFGGSPISGVPTTYNWVSNNGSIGMPTSGSGDIGVFTATNTGTVAITSTVTVTPAANGCNGSSSSFNITVKPTPSLTPVSNVAVCNGTIVSIPFTSTVIGTTYSWVNNNNSIGLVSTGTGNIGPFSATNSGSTTITSTITVTPAANGCIGSSQIFTITVAPTTTVSTVVNQAVCNNASTTPITFTGGVSGTVYNWSNSNGSIGLATSGTGDITSFTALNNGSVAVTATITVTPIANSCTGVPQTFTITVKPTPTVNHLPDQVVCNNTLTAATFAGAVSGTVYSWTNSSGAIGLATTGTGNIGSFTTINTDTVLATAIVSITPSANGCIGITDFFTITVKPSPTLLPVANQTLCNTQSSTPILFSGIAINGFSTTYNWINNNSSIGLPGSGAGGISTFVAVNTGSTPLVSTVTVTPVADGCNGAAQIFTITAKPSPTVFSNAGQTVCNSTMSSNILFNGTPVSGFPTTYNWSNSNASIGLASTGTGNIAPFISVNTTSIPVTSTITVTPSANGCSGLPQTVSIVVNPTPTVAPVSSQTVCNGTFDTAIVFSGNVSGTTYNWSNSNSSIGLASTGTGGIASFIVVNPGSVAVTSTITVTPGANTCIGTSQNFTIAVKPAPTVLPISNQSICNSNVTSSVIFNGTSVSGSSTIYNWINNDTGIGLSMSGSDSIGSFTTTNVTSSAITSTITVTPIGNGCIGGSQHFTITVKPTPAVLSVAGQTVCNNTNASTIVFNGTVSGTIYNWSNSNSSIGLASSGTGNIASFTGINSSSVAVASTVIVTPVANSCQGLPQSFSLTIKPSPTVFPITSQSVCNGATTTLISFNGSPISGFPTVYNWANNNNTTGIPAIGSGDILAFSGSNSGNVAAVSTITVTPVADLCSGSPLNFTITVNPTPDVVPLTSQSICNGTTTTPIIFGGGVTGTVYNWVSSNPSIGLATTGAGNIAGFTGINTTSVIAVSTVTVTPLANLCNGSSQIFTIAVKPTPDVNPVSNQTICNGASTTNVAFGGSVSGTVYNWVNNNGSIGLSTSGMGNIFPFSGINVGTTSTISTITVTPFANGCNGPAQNFTIRVNPTPGISPVSGQSVCNGSPTTLVSFSSNVAGASYSWVNNDPTIGLTSTGSGSISPFSVVNGGSAMVTAVITVTPTANLCNGSSTTFTIAVKPTPSVSPVSGQIICNGGTTTLVAFGGPVSGTVYNWVNNTSGMGLATSGTGNISSFVTNNTGTVAVTSTITVTPAANGCMGNFQNFNITVNPTPIVFPLTSQTVCNTDHVASTLFGGSVAGTVYNWINSDTSIGIGAASVGNIPAFTASNSGNVAVVATINTTPFANGCNGASNSFNITVNPTPSVAAVPDQSVCNQLNTSAIIFGGSLVSGTTYNWNNSNNTIGLASNGIGNIGSFSAINSSSVGVTSTITVAPSANGCVGSSAIFVITINPTPATITGDTTVCFGLTSLLSDISIGGSWSTSNSSIASISPVGLVSALSTGMDTITYTLPTGCLTRTTLLVNPLPNAITGTDSVCVGASVGWANTTSGGIWSSANPSIATVSTSGLVFGVHSGIDTIVYTISNTGCQVVDLIKVNPLPVPIFGSSSACVNSPVVLTDSSGAVMYVVTPVTPGILTITLSNLSACSSHISVLVNPLPQSIIGSTGLCLGTTSQLSDSVSGGFWSSSDTTVATIGSNGLVYARAVGNSTISYTLSSGCYRTATVTVNNLFIISGVQLIHPVTCNGISGAIKIMGVGSSISYNVNYLKNGIPHVTVKTSDASGDLLLDSLTAGNYTNITVSLGGCTSNYVSGILVDPPNPAIPHLSTNSPVCLGSILNLSSSDTTVGVSFNWSGPGGYTSTLQNTAINPVSLSDSGYYKVRAGLNNCFSSDSVSVHVLSIPNGSSITGSQLVCQFATATLLDSVSGGTWSVKNNHAAINSSGVLTGISYGLDTAVYILSNICGSDTNSLEVFIDRIPVIDSITGPAFVCVGSSISVADITPGGTWLITNTNAAINSAGLVSGTMPGADTIQYLITNTCGSDTVHKSLAVIALPVAGIITGPPDVCIGSSISLSDAAIGGIWSISNLSIATINSVGVLHGLSFGNIIIHYTVTNVCGVADVTDTVIVKQLPYAGSISGPSSICVGASAILHSTVLGGSWNITSSGVINISTSGLGSDSVKVDGINAGTSIVRYVVSNSCGYDTATFYVTVHPIPSLSSTLNPPSVCSGSPFNYLPTSGNPGASYSWNRSTAPLIANVAGYGVDSINETLVLNGALPTTVIYNVTVTSLGCSNTEPVSVIVNPIPALNSSLNITTCSDVPVNYLANSATPFTSFIWSRASVLGILPTVGSGTNYISESQTNTTTAGIFVVYTFTLSAAGCTSTQNVNVLVETQAPAPPKITTMSPSYLCTGTMYQNFGAASIPPSGIKYTWTATGAEVWATGIDDQYCLVNFKYPGFTWVTLSSSYTGYTCKTRDSFVVLVGDYTSMSPEVIYHHPDFVCLFNPEWTYQWGYDDVGTLDSSLLAGETNQNYYNDNPDFTNKYYWVITTYKDCMQKTYLRVPTLVNDISSGKVGKMVISPNPSNGQFKVKLTSDFTENGQLVVSDLLGREVLKREIRTNSTISVDLNETGVFMLSIVTAHGRATEKIIVQL</sequence>
<dbReference type="Proteomes" id="UP000239872">
    <property type="component" value="Unassembled WGS sequence"/>
</dbReference>
<name>A0A2S7SUB1_9BACT</name>
<gene>
    <name evidence="3" type="ORF">CJD36_011080</name>
</gene>
<accession>A0A2S7SUB1</accession>